<evidence type="ECO:0000259" key="4">
    <source>
        <dbReference type="Pfam" id="PF01397"/>
    </source>
</evidence>
<feature type="domain" description="Terpene synthase N-terminal" evidence="4">
    <location>
        <begin position="1"/>
        <end position="160"/>
    </location>
</feature>
<dbReference type="InterPro" id="IPR008949">
    <property type="entry name" value="Isoprenoid_synthase_dom_sf"/>
</dbReference>
<dbReference type="Gene3D" id="1.10.600.10">
    <property type="entry name" value="Farnesyl Diphosphate Synthase"/>
    <property type="match status" value="1"/>
</dbReference>
<dbReference type="FunFam" id="1.10.600.10:FF:000007">
    <property type="entry name" value="Isoprene synthase, chloroplastic"/>
    <property type="match status" value="1"/>
</dbReference>
<dbReference type="OrthoDB" id="1877784at2759"/>
<name>A0A843XG29_COLES</name>
<dbReference type="InterPro" id="IPR005630">
    <property type="entry name" value="Terpene_synthase_metal-bd"/>
</dbReference>
<dbReference type="SUPFAM" id="SSF48576">
    <property type="entry name" value="Terpenoid synthases"/>
    <property type="match status" value="1"/>
</dbReference>
<dbReference type="InterPro" id="IPR050148">
    <property type="entry name" value="Terpene_synthase-like"/>
</dbReference>
<evidence type="ECO:0000259" key="5">
    <source>
        <dbReference type="Pfam" id="PF03936"/>
    </source>
</evidence>
<gene>
    <name evidence="6" type="ORF">Taro_051178</name>
</gene>
<dbReference type="Pfam" id="PF01397">
    <property type="entry name" value="Terpene_synth"/>
    <property type="match status" value="1"/>
</dbReference>
<comment type="caution">
    <text evidence="6">The sequence shown here is derived from an EMBL/GenBank/DDBJ whole genome shotgun (WGS) entry which is preliminary data.</text>
</comment>
<proteinExistence type="predicted"/>
<evidence type="ECO:0000313" key="6">
    <source>
        <dbReference type="EMBL" id="MQM18191.1"/>
    </source>
</evidence>
<dbReference type="SFLD" id="SFLDG01019">
    <property type="entry name" value="Terpene_Cyclase_Like_1_C_Termi"/>
    <property type="match status" value="1"/>
</dbReference>
<keyword evidence="2" id="KW-0460">Magnesium</keyword>
<dbReference type="GO" id="GO:0000287">
    <property type="term" value="F:magnesium ion binding"/>
    <property type="evidence" value="ECO:0007669"/>
    <property type="project" value="InterPro"/>
</dbReference>
<keyword evidence="1" id="KW-0479">Metal-binding</keyword>
<sequence length="513" mass="59563">MQQRVEMLKEEVRTMFSMSSTAYDGRRVQEEMNLVDDLQRLGLAYHFEKEISEALARIHGSQMMVVSDDLHTTALRFRLLRRQGYDIPSDEFNKFMDVHGHFRGSLSSDIHGLLSLYEASYLGTQEDGILEEAMSFCRRELEHMLDRLQPPLAAEVLRALNMPLVRRIKRLEAREYLSFYEATEGRNDVILELAKLDFNRVQSLHQEEIKNLTRWWKELGLIKKLSFARDRLVEGYFWILGVCCEPHLAHVRMMMTKVACLVSILDDIYDSYGTLEELQLLTDVMQRWDIGELEVPEYMKAYFVALSNTLKEFEDKLLEEQKSYCVQYLKEEFKAIAKAYLKEAEWCNEGHTPTFQDHLHVSLVSSGTSLLTCGFFLCMRDIATPDTFDWLASNPKIVEASAMITRLIGDIASHEFEENRQHVASTVRCYMKDFNDPEEMACQKLRGIADTAWKVMNEEWIQPTQIPMQLLAIPFELARVIEIYYKSSSDGYTHSSSTTKDLISLLLVQRISL</sequence>
<dbReference type="EMBL" id="NMUH01008026">
    <property type="protein sequence ID" value="MQM18191.1"/>
    <property type="molecule type" value="Genomic_DNA"/>
</dbReference>
<dbReference type="PANTHER" id="PTHR31225">
    <property type="entry name" value="OS04G0344100 PROTEIN-RELATED"/>
    <property type="match status" value="1"/>
</dbReference>
<protein>
    <submittedName>
        <fullName evidence="6">Uncharacterized protein</fullName>
    </submittedName>
</protein>
<reference evidence="6" key="1">
    <citation type="submission" date="2017-07" db="EMBL/GenBank/DDBJ databases">
        <title>Taro Niue Genome Assembly and Annotation.</title>
        <authorList>
            <person name="Atibalentja N."/>
            <person name="Keating K."/>
            <person name="Fields C.J."/>
        </authorList>
    </citation>
    <scope>NUCLEOTIDE SEQUENCE</scope>
    <source>
        <strain evidence="6">Niue_2</strain>
        <tissue evidence="6">Leaf</tissue>
    </source>
</reference>
<accession>A0A843XG29</accession>
<dbReference type="InterPro" id="IPR036965">
    <property type="entry name" value="Terpene_synth_N_sf"/>
</dbReference>
<dbReference type="GO" id="GO:0010333">
    <property type="term" value="F:terpene synthase activity"/>
    <property type="evidence" value="ECO:0007669"/>
    <property type="project" value="InterPro"/>
</dbReference>
<dbReference type="Proteomes" id="UP000652761">
    <property type="component" value="Unassembled WGS sequence"/>
</dbReference>
<dbReference type="InterPro" id="IPR001906">
    <property type="entry name" value="Terpene_synth_N"/>
</dbReference>
<dbReference type="CDD" id="cd00684">
    <property type="entry name" value="Terpene_cyclase_plant_C1"/>
    <property type="match status" value="1"/>
</dbReference>
<dbReference type="PANTHER" id="PTHR31225:SF93">
    <property type="entry name" value="ALPHA-HUMULENE_(-)-(E)-BETA-CARYOPHYLLENE SYNTHASE"/>
    <property type="match status" value="1"/>
</dbReference>
<dbReference type="Pfam" id="PF03936">
    <property type="entry name" value="Terpene_synth_C"/>
    <property type="match status" value="1"/>
</dbReference>
<evidence type="ECO:0000313" key="7">
    <source>
        <dbReference type="Proteomes" id="UP000652761"/>
    </source>
</evidence>
<evidence type="ECO:0000256" key="3">
    <source>
        <dbReference type="ARBA" id="ARBA00023239"/>
    </source>
</evidence>
<evidence type="ECO:0000256" key="2">
    <source>
        <dbReference type="ARBA" id="ARBA00022842"/>
    </source>
</evidence>
<dbReference type="InterPro" id="IPR044814">
    <property type="entry name" value="Terpene_cyclase_plant_C1"/>
</dbReference>
<dbReference type="SUPFAM" id="SSF48239">
    <property type="entry name" value="Terpenoid cyclases/Protein prenyltransferases"/>
    <property type="match status" value="1"/>
</dbReference>
<dbReference type="GO" id="GO:0016102">
    <property type="term" value="P:diterpenoid biosynthetic process"/>
    <property type="evidence" value="ECO:0007669"/>
    <property type="project" value="InterPro"/>
</dbReference>
<keyword evidence="3" id="KW-0456">Lyase</keyword>
<keyword evidence="7" id="KW-1185">Reference proteome</keyword>
<feature type="domain" description="Terpene synthase metal-binding" evidence="5">
    <location>
        <begin position="217"/>
        <end position="454"/>
    </location>
</feature>
<dbReference type="SFLD" id="SFLDS00005">
    <property type="entry name" value="Isoprenoid_Synthase_Type_I"/>
    <property type="match status" value="1"/>
</dbReference>
<dbReference type="AlphaFoldDB" id="A0A843XG29"/>
<dbReference type="InterPro" id="IPR034741">
    <property type="entry name" value="Terpene_cyclase-like_1_C"/>
</dbReference>
<dbReference type="InterPro" id="IPR008930">
    <property type="entry name" value="Terpenoid_cyclase/PrenylTrfase"/>
</dbReference>
<organism evidence="6 7">
    <name type="scientific">Colocasia esculenta</name>
    <name type="common">Wild taro</name>
    <name type="synonym">Arum esculentum</name>
    <dbReference type="NCBI Taxonomy" id="4460"/>
    <lineage>
        <taxon>Eukaryota</taxon>
        <taxon>Viridiplantae</taxon>
        <taxon>Streptophyta</taxon>
        <taxon>Embryophyta</taxon>
        <taxon>Tracheophyta</taxon>
        <taxon>Spermatophyta</taxon>
        <taxon>Magnoliopsida</taxon>
        <taxon>Liliopsida</taxon>
        <taxon>Araceae</taxon>
        <taxon>Aroideae</taxon>
        <taxon>Colocasieae</taxon>
        <taxon>Colocasia</taxon>
    </lineage>
</organism>
<dbReference type="FunFam" id="1.50.10.130:FF:000001">
    <property type="entry name" value="Isoprene synthase, chloroplastic"/>
    <property type="match status" value="1"/>
</dbReference>
<dbReference type="Gene3D" id="1.50.10.130">
    <property type="entry name" value="Terpene synthase, N-terminal domain"/>
    <property type="match status" value="1"/>
</dbReference>
<evidence type="ECO:0000256" key="1">
    <source>
        <dbReference type="ARBA" id="ARBA00022723"/>
    </source>
</evidence>